<proteinExistence type="predicted"/>
<accession>A0A0K2SY87</accession>
<feature type="transmembrane region" description="Helical" evidence="1">
    <location>
        <begin position="43"/>
        <end position="65"/>
    </location>
</feature>
<reference evidence="2" key="1">
    <citation type="submission" date="2014-05" db="EMBL/GenBank/DDBJ databases">
        <authorList>
            <person name="Chronopoulou M."/>
        </authorList>
    </citation>
    <scope>NUCLEOTIDE SEQUENCE</scope>
    <source>
        <tissue evidence="2">Whole organism</tissue>
    </source>
</reference>
<dbReference type="EMBL" id="HACA01001124">
    <property type="protein sequence ID" value="CDW18485.1"/>
    <property type="molecule type" value="Transcribed_RNA"/>
</dbReference>
<keyword evidence="1" id="KW-0472">Membrane</keyword>
<evidence type="ECO:0000313" key="2">
    <source>
        <dbReference type="EMBL" id="CDW18485.1"/>
    </source>
</evidence>
<feature type="non-terminal residue" evidence="2">
    <location>
        <position position="69"/>
    </location>
</feature>
<dbReference type="AlphaFoldDB" id="A0A0K2SY87"/>
<evidence type="ECO:0000256" key="1">
    <source>
        <dbReference type="SAM" id="Phobius"/>
    </source>
</evidence>
<protein>
    <submittedName>
        <fullName evidence="2">Uncharacterized protein</fullName>
    </submittedName>
</protein>
<organism evidence="2">
    <name type="scientific">Lepeophtheirus salmonis</name>
    <name type="common">Salmon louse</name>
    <name type="synonym">Caligus salmonis</name>
    <dbReference type="NCBI Taxonomy" id="72036"/>
    <lineage>
        <taxon>Eukaryota</taxon>
        <taxon>Metazoa</taxon>
        <taxon>Ecdysozoa</taxon>
        <taxon>Arthropoda</taxon>
        <taxon>Crustacea</taxon>
        <taxon>Multicrustacea</taxon>
        <taxon>Hexanauplia</taxon>
        <taxon>Copepoda</taxon>
        <taxon>Siphonostomatoida</taxon>
        <taxon>Caligidae</taxon>
        <taxon>Lepeophtheirus</taxon>
    </lineage>
</organism>
<keyword evidence="1" id="KW-0812">Transmembrane</keyword>
<name>A0A0K2SY87_LEPSM</name>
<keyword evidence="1" id="KW-1133">Transmembrane helix</keyword>
<sequence length="69" mass="8216">MKNFYLNLMYVQLLIFHCSQELPLKLFILIHRKVSNSPPRIDFIIILYTYIHTSILVLGFCLKIFNRSA</sequence>